<dbReference type="Proteomes" id="UP000501690">
    <property type="component" value="Linkage Group LG7"/>
</dbReference>
<organism evidence="1 2">
    <name type="scientific">Vigna unguiculata</name>
    <name type="common">Cowpea</name>
    <dbReference type="NCBI Taxonomy" id="3917"/>
    <lineage>
        <taxon>Eukaryota</taxon>
        <taxon>Viridiplantae</taxon>
        <taxon>Streptophyta</taxon>
        <taxon>Embryophyta</taxon>
        <taxon>Tracheophyta</taxon>
        <taxon>Spermatophyta</taxon>
        <taxon>Magnoliopsida</taxon>
        <taxon>eudicotyledons</taxon>
        <taxon>Gunneridae</taxon>
        <taxon>Pentapetalae</taxon>
        <taxon>rosids</taxon>
        <taxon>fabids</taxon>
        <taxon>Fabales</taxon>
        <taxon>Fabaceae</taxon>
        <taxon>Papilionoideae</taxon>
        <taxon>50 kb inversion clade</taxon>
        <taxon>NPAAA clade</taxon>
        <taxon>indigoferoid/millettioid clade</taxon>
        <taxon>Phaseoleae</taxon>
        <taxon>Vigna</taxon>
    </lineage>
</organism>
<dbReference type="EMBL" id="CP039351">
    <property type="protein sequence ID" value="QCE00556.1"/>
    <property type="molecule type" value="Genomic_DNA"/>
</dbReference>
<gene>
    <name evidence="1" type="ORF">DEO72_LG7g1846</name>
</gene>
<protein>
    <submittedName>
        <fullName evidence="1">Uncharacterized protein</fullName>
    </submittedName>
</protein>
<reference evidence="1 2" key="1">
    <citation type="submission" date="2019-04" db="EMBL/GenBank/DDBJ databases">
        <title>An improved genome assembly and genetic linkage map for asparagus bean, Vigna unguiculata ssp. sesquipedialis.</title>
        <authorList>
            <person name="Xia Q."/>
            <person name="Zhang R."/>
            <person name="Dong Y."/>
        </authorList>
    </citation>
    <scope>NUCLEOTIDE SEQUENCE [LARGE SCALE GENOMIC DNA]</scope>
    <source>
        <tissue evidence="1">Leaf</tissue>
    </source>
</reference>
<name>A0A4D6MGN6_VIGUN</name>
<dbReference type="AlphaFoldDB" id="A0A4D6MGN6"/>
<sequence length="96" mass="9937">MEGGGIVAGAEVEEDAGIGDAQKVDVEVGIADAAEVGEDSGIRATPEVDMEVGIIGVVEVREESGIGCDPEVGVEGENKSVEELGWRVELQLIQLM</sequence>
<accession>A0A4D6MGN6</accession>
<proteinExistence type="predicted"/>
<evidence type="ECO:0000313" key="2">
    <source>
        <dbReference type="Proteomes" id="UP000501690"/>
    </source>
</evidence>
<evidence type="ECO:0000313" key="1">
    <source>
        <dbReference type="EMBL" id="QCE00556.1"/>
    </source>
</evidence>
<keyword evidence="2" id="KW-1185">Reference proteome</keyword>